<evidence type="ECO:0000256" key="7">
    <source>
        <dbReference type="ARBA" id="ARBA00022694"/>
    </source>
</evidence>
<dbReference type="Gene3D" id="3.90.870.10">
    <property type="entry name" value="DHBP synthase"/>
    <property type="match status" value="1"/>
</dbReference>
<dbReference type="GO" id="GO:0000049">
    <property type="term" value="F:tRNA binding"/>
    <property type="evidence" value="ECO:0007669"/>
    <property type="project" value="TreeGrafter"/>
</dbReference>
<dbReference type="STRING" id="1318743.PU02_1257"/>
<keyword evidence="5 13" id="KW-0963">Cytoplasm</keyword>
<comment type="similarity">
    <text evidence="2 13">Belongs to the SUA5 family.</text>
</comment>
<dbReference type="InterPro" id="IPR050156">
    <property type="entry name" value="TC-AMP_synthase_SUA5"/>
</dbReference>
<evidence type="ECO:0000259" key="15">
    <source>
        <dbReference type="PROSITE" id="PS51163"/>
    </source>
</evidence>
<feature type="domain" description="YrdC-like" evidence="15">
    <location>
        <begin position="8"/>
        <end position="194"/>
    </location>
</feature>
<evidence type="ECO:0000256" key="6">
    <source>
        <dbReference type="ARBA" id="ARBA00022679"/>
    </source>
</evidence>
<gene>
    <name evidence="16" type="ORF">PU02_1257</name>
</gene>
<feature type="binding site" evidence="14">
    <location>
        <position position="136"/>
    </location>
    <ligand>
        <name>L-threonine</name>
        <dbReference type="ChEBI" id="CHEBI:57926"/>
    </ligand>
</feature>
<dbReference type="GO" id="GO:0006450">
    <property type="term" value="P:regulation of translational fidelity"/>
    <property type="evidence" value="ECO:0007669"/>
    <property type="project" value="TreeGrafter"/>
</dbReference>
<feature type="binding site" evidence="14">
    <location>
        <position position="57"/>
    </location>
    <ligand>
        <name>ATP</name>
        <dbReference type="ChEBI" id="CHEBI:30616"/>
    </ligand>
</feature>
<evidence type="ECO:0000256" key="8">
    <source>
        <dbReference type="ARBA" id="ARBA00022695"/>
    </source>
</evidence>
<dbReference type="SUPFAM" id="SSF55821">
    <property type="entry name" value="YrdC/RibB"/>
    <property type="match status" value="1"/>
</dbReference>
<evidence type="ECO:0000256" key="10">
    <source>
        <dbReference type="ARBA" id="ARBA00022840"/>
    </source>
</evidence>
<comment type="catalytic activity">
    <reaction evidence="12 13">
        <text>L-threonine + hydrogencarbonate + ATP = L-threonylcarbamoyladenylate + diphosphate + H2O</text>
        <dbReference type="Rhea" id="RHEA:36407"/>
        <dbReference type="ChEBI" id="CHEBI:15377"/>
        <dbReference type="ChEBI" id="CHEBI:17544"/>
        <dbReference type="ChEBI" id="CHEBI:30616"/>
        <dbReference type="ChEBI" id="CHEBI:33019"/>
        <dbReference type="ChEBI" id="CHEBI:57926"/>
        <dbReference type="ChEBI" id="CHEBI:73682"/>
        <dbReference type="EC" id="2.7.7.87"/>
    </reaction>
</comment>
<dbReference type="Pfam" id="PF01300">
    <property type="entry name" value="Sua5_yciO_yrdC"/>
    <property type="match status" value="1"/>
</dbReference>
<dbReference type="PANTHER" id="PTHR17490:SF16">
    <property type="entry name" value="THREONYLCARBAMOYL-AMP SYNTHASE"/>
    <property type="match status" value="1"/>
</dbReference>
<feature type="binding site" evidence="14">
    <location>
        <position position="30"/>
    </location>
    <ligand>
        <name>L-threonine</name>
        <dbReference type="ChEBI" id="CHEBI:57926"/>
    </ligand>
</feature>
<feature type="binding site" evidence="14">
    <location>
        <position position="53"/>
    </location>
    <ligand>
        <name>ATP</name>
        <dbReference type="ChEBI" id="CHEBI:30616"/>
    </ligand>
</feature>
<dbReference type="Gene3D" id="3.40.50.11030">
    <property type="entry name" value="Threonylcarbamoyl-AMP synthase, C-terminal domain"/>
    <property type="match status" value="1"/>
</dbReference>
<feature type="binding site" evidence="14">
    <location>
        <position position="62"/>
    </location>
    <ligand>
        <name>L-threonine</name>
        <dbReference type="ChEBI" id="CHEBI:57926"/>
    </ligand>
</feature>
<feature type="binding site" evidence="14">
    <location>
        <position position="176"/>
    </location>
    <ligand>
        <name>L-threonine</name>
        <dbReference type="ChEBI" id="CHEBI:57926"/>
    </ligand>
</feature>
<sequence>MTILHFNDTSMKEAVAFLKQGRLVAIPTETVYGLAGDATNGKAVASIFAVKKRPQFNPLIAHVSSIAMAECYVEIDLISRQLMEEFWPGPLTFVLPLKRHHDIHPLVTSGLDTLAVRFPCGCFSEIIRYLGRPLAAPSANRSGYLSPTSAGSVFASLGEEIPLIIDGGPSKIGLESTIIKICGENIYLLRPGGVASKDIEDVTGKSLKRIDQCAAVEAPGMLQSHYAPNASVRLNAQEVDSGEALLAFGPKRIFGVENAVAILNLSESGQLNEAAFNLFQYMRRLDLFKVKSIAVEPIPSYGLGEAINDRLMRAAAPKGKVDGTGFN</sequence>
<dbReference type="GO" id="GO:0008033">
    <property type="term" value="P:tRNA processing"/>
    <property type="evidence" value="ECO:0007669"/>
    <property type="project" value="UniProtKB-KW"/>
</dbReference>
<dbReference type="InterPro" id="IPR005145">
    <property type="entry name" value="Sua5_C"/>
</dbReference>
<evidence type="ECO:0000256" key="14">
    <source>
        <dbReference type="PIRSR" id="PIRSR004930-1"/>
    </source>
</evidence>
<keyword evidence="6 13" id="KW-0808">Transferase</keyword>
<evidence type="ECO:0000256" key="4">
    <source>
        <dbReference type="ARBA" id="ARBA00015492"/>
    </source>
</evidence>
<reference evidence="16 17" key="1">
    <citation type="journal article" date="2015" name="Genome Announc.">
        <title>Complete Genome Sequence of Bartonella ancashensis Strain 20.00, Isolated from the Blood of a Patient with Verruga Peruana.</title>
        <authorList>
            <person name="Hang J."/>
            <person name="Mullins K.E."/>
            <person name="Clifford R.J."/>
            <person name="Onmus-Leone F."/>
            <person name="Yang Y."/>
            <person name="Jiang J."/>
            <person name="Leguia M."/>
            <person name="Kasper M.R."/>
            <person name="Maguina C."/>
            <person name="Lesho E.P."/>
            <person name="Jarman R.G."/>
            <person name="Richards A.L."/>
            <person name="Blazes D."/>
        </authorList>
    </citation>
    <scope>NUCLEOTIDE SEQUENCE [LARGE SCALE GENOMIC DNA]</scope>
    <source>
        <strain evidence="16 17">20.00</strain>
    </source>
</reference>
<keyword evidence="10 13" id="KW-0067">ATP-binding</keyword>
<feature type="binding site" evidence="14">
    <location>
        <position position="190"/>
    </location>
    <ligand>
        <name>ATP</name>
        <dbReference type="ChEBI" id="CHEBI:30616"/>
    </ligand>
</feature>
<dbReference type="PROSITE" id="PS51163">
    <property type="entry name" value="YRDC"/>
    <property type="match status" value="1"/>
</dbReference>
<keyword evidence="17" id="KW-1185">Reference proteome</keyword>
<feature type="binding site" evidence="14">
    <location>
        <position position="113"/>
    </location>
    <ligand>
        <name>ATP</name>
        <dbReference type="ChEBI" id="CHEBI:30616"/>
    </ligand>
</feature>
<dbReference type="InterPro" id="IPR017945">
    <property type="entry name" value="DHBP_synth_RibB-like_a/b_dom"/>
</dbReference>
<dbReference type="GO" id="GO:0003725">
    <property type="term" value="F:double-stranded RNA binding"/>
    <property type="evidence" value="ECO:0007669"/>
    <property type="project" value="UniProtKB-UniRule"/>
</dbReference>
<evidence type="ECO:0000256" key="3">
    <source>
        <dbReference type="ARBA" id="ARBA00012584"/>
    </source>
</evidence>
<dbReference type="GO" id="GO:0005524">
    <property type="term" value="F:ATP binding"/>
    <property type="evidence" value="ECO:0007669"/>
    <property type="project" value="UniProtKB-UniRule"/>
</dbReference>
<dbReference type="OrthoDB" id="9814580at2"/>
<dbReference type="PANTHER" id="PTHR17490">
    <property type="entry name" value="SUA5"/>
    <property type="match status" value="1"/>
</dbReference>
<keyword evidence="7 13" id="KW-0819">tRNA processing</keyword>
<feature type="binding site" evidence="14">
    <location>
        <position position="146"/>
    </location>
    <ligand>
        <name>ATP</name>
        <dbReference type="ChEBI" id="CHEBI:30616"/>
    </ligand>
</feature>
<dbReference type="KEGG" id="banc:PU02_1257"/>
<accession>A0A0M3T367</accession>
<dbReference type="InterPro" id="IPR006070">
    <property type="entry name" value="Sua5-like_dom"/>
</dbReference>
<protein>
    <recommendedName>
        <fullName evidence="4 13">Threonylcarbamoyl-AMP synthase</fullName>
        <shortName evidence="13">TC-AMP synthase</shortName>
        <ecNumber evidence="3 13">2.7.7.87</ecNumber>
    </recommendedName>
    <alternativeName>
        <fullName evidence="11 13">L-threonylcarbamoyladenylate synthase</fullName>
    </alternativeName>
</protein>
<organism evidence="16 17">
    <name type="scientific">Bartonella ancashensis</name>
    <dbReference type="NCBI Taxonomy" id="1318743"/>
    <lineage>
        <taxon>Bacteria</taxon>
        <taxon>Pseudomonadati</taxon>
        <taxon>Pseudomonadota</taxon>
        <taxon>Alphaproteobacteria</taxon>
        <taxon>Hyphomicrobiales</taxon>
        <taxon>Bartonellaceae</taxon>
        <taxon>Bartonella</taxon>
    </lineage>
</organism>
<keyword evidence="8 13" id="KW-0548">Nucleotidyltransferase</keyword>
<comment type="function">
    <text evidence="13">Required for the formation of a threonylcarbamoyl group on adenosine at position 37 (t(6)A37) in tRNAs that read codons beginning with adenine.</text>
</comment>
<comment type="subcellular location">
    <subcellularLocation>
        <location evidence="1 13">Cytoplasm</location>
    </subcellularLocation>
</comment>
<proteinExistence type="inferred from homology"/>
<dbReference type="Proteomes" id="UP000057213">
    <property type="component" value="Chromosome"/>
</dbReference>
<feature type="binding site" evidence="14">
    <location>
        <position position="117"/>
    </location>
    <ligand>
        <name>L-threonine</name>
        <dbReference type="ChEBI" id="CHEBI:57926"/>
    </ligand>
</feature>
<evidence type="ECO:0000256" key="13">
    <source>
        <dbReference type="PIRNR" id="PIRNR004930"/>
    </source>
</evidence>
<dbReference type="EC" id="2.7.7.87" evidence="3 13"/>
<evidence type="ECO:0000256" key="5">
    <source>
        <dbReference type="ARBA" id="ARBA00022490"/>
    </source>
</evidence>
<keyword evidence="9 13" id="KW-0547">Nucleotide-binding</keyword>
<dbReference type="InterPro" id="IPR038385">
    <property type="entry name" value="Sua5/YwlC_C"/>
</dbReference>
<name>A0A0M3T367_9HYPH</name>
<dbReference type="PATRIC" id="fig|1318743.3.peg.1273"/>
<evidence type="ECO:0000256" key="11">
    <source>
        <dbReference type="ARBA" id="ARBA00029774"/>
    </source>
</evidence>
<feature type="binding site" evidence="14">
    <location>
        <position position="138"/>
    </location>
    <ligand>
        <name>ATP</name>
        <dbReference type="ChEBI" id="CHEBI:30616"/>
    </ligand>
</feature>
<dbReference type="AlphaFoldDB" id="A0A0M3T367"/>
<dbReference type="GO" id="GO:0061710">
    <property type="term" value="F:L-threonylcarbamoyladenylate synthase"/>
    <property type="evidence" value="ECO:0007669"/>
    <property type="project" value="UniProtKB-EC"/>
</dbReference>
<evidence type="ECO:0000256" key="12">
    <source>
        <dbReference type="ARBA" id="ARBA00048366"/>
    </source>
</evidence>
<dbReference type="Pfam" id="PF03481">
    <property type="entry name" value="Sua5_C"/>
    <property type="match status" value="1"/>
</dbReference>
<evidence type="ECO:0000256" key="1">
    <source>
        <dbReference type="ARBA" id="ARBA00004496"/>
    </source>
</evidence>
<feature type="binding site" evidence="14">
    <location>
        <position position="226"/>
    </location>
    <ligand>
        <name>ATP</name>
        <dbReference type="ChEBI" id="CHEBI:30616"/>
    </ligand>
</feature>
<dbReference type="RefSeq" id="WP_053944518.1">
    <property type="nucleotide sequence ID" value="NZ_CP010401.1"/>
</dbReference>
<dbReference type="PIRSF" id="PIRSF004930">
    <property type="entry name" value="Tln_factor_SUA5"/>
    <property type="match status" value="1"/>
</dbReference>
<evidence type="ECO:0000313" key="17">
    <source>
        <dbReference type="Proteomes" id="UP000057213"/>
    </source>
</evidence>
<evidence type="ECO:0000256" key="9">
    <source>
        <dbReference type="ARBA" id="ARBA00022741"/>
    </source>
</evidence>
<dbReference type="GO" id="GO:0005737">
    <property type="term" value="C:cytoplasm"/>
    <property type="evidence" value="ECO:0007669"/>
    <property type="project" value="UniProtKB-SubCell"/>
</dbReference>
<dbReference type="NCBIfam" id="TIGR00057">
    <property type="entry name" value="L-threonylcarbamoyladenylate synthase"/>
    <property type="match status" value="1"/>
</dbReference>
<dbReference type="InterPro" id="IPR010923">
    <property type="entry name" value="T(6)A37_SUA5"/>
</dbReference>
<dbReference type="EMBL" id="CP010401">
    <property type="protein sequence ID" value="ALE04071.1"/>
    <property type="molecule type" value="Genomic_DNA"/>
</dbReference>
<evidence type="ECO:0000313" key="16">
    <source>
        <dbReference type="EMBL" id="ALE04071.1"/>
    </source>
</evidence>
<evidence type="ECO:0000256" key="2">
    <source>
        <dbReference type="ARBA" id="ARBA00007663"/>
    </source>
</evidence>